<sequence length="404" mass="45476">MLRPGSASDEGPRSIRLEDILSPARWACKKERLTCGDCRLKFSNLFRRRHHCRLCGELFCKQCVLLRELQVPAQGKQFVKVCKTCFLDDARTANSSSSCESPKRPHSVKSMWGIFSNDIAAISTPTFDYERRSVLDMTTRTPPSVDRNSEKRRLDVLRAYHIDYTAPDDTLQSICMKAARALKCPIAYVAFMEEDTLWIKSSVGFNLHSIPRDQSITAHVVQTREPLIVTDTFIDGRFHDTSLVIDHAIRFYAGVPIANKNGWVLGALVVLDYEQHVEKIDVRQLTTLAEATMDNLRKPRSISRQRTISHDSSKPRASVLLLDADFVVDATDRNSEVGLRLTSSDRSGLSESTLMDLLAQSTNTQRSLAQHNTHLATTLGTHSEKLDQLTQAISRMESKLRDAA</sequence>
<evidence type="ECO:0000313" key="6">
    <source>
        <dbReference type="EMBL" id="KAF0744648.1"/>
    </source>
</evidence>
<comment type="caution">
    <text evidence="6">The sequence shown here is derived from an EMBL/GenBank/DDBJ whole genome shotgun (WGS) entry which is preliminary data.</text>
</comment>
<dbReference type="SMART" id="SM00064">
    <property type="entry name" value="FYVE"/>
    <property type="match status" value="1"/>
</dbReference>
<protein>
    <recommendedName>
        <fullName evidence="5">FYVE-type domain-containing protein</fullName>
    </recommendedName>
</protein>
<feature type="domain" description="FYVE-type" evidence="5">
    <location>
        <begin position="29"/>
        <end position="90"/>
    </location>
</feature>
<dbReference type="PANTHER" id="PTHR43102">
    <property type="entry name" value="SLR1143 PROTEIN"/>
    <property type="match status" value="1"/>
</dbReference>
<dbReference type="InterPro" id="IPR013083">
    <property type="entry name" value="Znf_RING/FYVE/PHD"/>
</dbReference>
<dbReference type="SUPFAM" id="SSF55781">
    <property type="entry name" value="GAF domain-like"/>
    <property type="match status" value="1"/>
</dbReference>
<organism evidence="6 7">
    <name type="scientific">Aphanomyces euteiches</name>
    <dbReference type="NCBI Taxonomy" id="100861"/>
    <lineage>
        <taxon>Eukaryota</taxon>
        <taxon>Sar</taxon>
        <taxon>Stramenopiles</taxon>
        <taxon>Oomycota</taxon>
        <taxon>Saprolegniomycetes</taxon>
        <taxon>Saprolegniales</taxon>
        <taxon>Verrucalvaceae</taxon>
        <taxon>Aphanomyces</taxon>
    </lineage>
</organism>
<proteinExistence type="predicted"/>
<evidence type="ECO:0000256" key="3">
    <source>
        <dbReference type="ARBA" id="ARBA00022833"/>
    </source>
</evidence>
<dbReference type="InterPro" id="IPR000306">
    <property type="entry name" value="Znf_FYVE"/>
</dbReference>
<dbReference type="Pfam" id="PF01590">
    <property type="entry name" value="GAF"/>
    <property type="match status" value="1"/>
</dbReference>
<keyword evidence="2 4" id="KW-0863">Zinc-finger</keyword>
<name>A0A6G0XW23_9STRA</name>
<dbReference type="Proteomes" id="UP000481153">
    <property type="component" value="Unassembled WGS sequence"/>
</dbReference>
<reference evidence="6 7" key="1">
    <citation type="submission" date="2019-07" db="EMBL/GenBank/DDBJ databases">
        <title>Genomics analysis of Aphanomyces spp. identifies a new class of oomycete effector associated with host adaptation.</title>
        <authorList>
            <person name="Gaulin E."/>
        </authorList>
    </citation>
    <scope>NUCLEOTIDE SEQUENCE [LARGE SCALE GENOMIC DNA]</scope>
    <source>
        <strain evidence="6 7">ATCC 201684</strain>
    </source>
</reference>
<dbReference type="InterPro" id="IPR011011">
    <property type="entry name" value="Znf_FYVE_PHD"/>
</dbReference>
<evidence type="ECO:0000259" key="5">
    <source>
        <dbReference type="PROSITE" id="PS50178"/>
    </source>
</evidence>
<dbReference type="PANTHER" id="PTHR43102:SF2">
    <property type="entry name" value="GAF DOMAIN-CONTAINING PROTEIN"/>
    <property type="match status" value="1"/>
</dbReference>
<keyword evidence="3" id="KW-0862">Zinc</keyword>
<dbReference type="EMBL" id="VJMJ01000009">
    <property type="protein sequence ID" value="KAF0744648.1"/>
    <property type="molecule type" value="Genomic_DNA"/>
</dbReference>
<keyword evidence="1" id="KW-0479">Metal-binding</keyword>
<dbReference type="InterPro" id="IPR003018">
    <property type="entry name" value="GAF"/>
</dbReference>
<evidence type="ECO:0000256" key="4">
    <source>
        <dbReference type="PROSITE-ProRule" id="PRU00091"/>
    </source>
</evidence>
<evidence type="ECO:0000313" key="7">
    <source>
        <dbReference type="Proteomes" id="UP000481153"/>
    </source>
</evidence>
<dbReference type="PROSITE" id="PS50178">
    <property type="entry name" value="ZF_FYVE"/>
    <property type="match status" value="1"/>
</dbReference>
<dbReference type="CDD" id="cd00065">
    <property type="entry name" value="FYVE_like_SF"/>
    <property type="match status" value="1"/>
</dbReference>
<dbReference type="Gene3D" id="3.30.450.40">
    <property type="match status" value="1"/>
</dbReference>
<dbReference type="AlphaFoldDB" id="A0A6G0XW23"/>
<dbReference type="GO" id="GO:0008270">
    <property type="term" value="F:zinc ion binding"/>
    <property type="evidence" value="ECO:0007669"/>
    <property type="project" value="UniProtKB-KW"/>
</dbReference>
<evidence type="ECO:0000256" key="1">
    <source>
        <dbReference type="ARBA" id="ARBA00022723"/>
    </source>
</evidence>
<dbReference type="InterPro" id="IPR029016">
    <property type="entry name" value="GAF-like_dom_sf"/>
</dbReference>
<dbReference type="VEuPathDB" id="FungiDB:AeMF1_015258"/>
<accession>A0A6G0XW23</accession>
<dbReference type="Pfam" id="PF01363">
    <property type="entry name" value="FYVE"/>
    <property type="match status" value="1"/>
</dbReference>
<dbReference type="SUPFAM" id="SSF57903">
    <property type="entry name" value="FYVE/PHD zinc finger"/>
    <property type="match status" value="1"/>
</dbReference>
<dbReference type="SMART" id="SM00065">
    <property type="entry name" value="GAF"/>
    <property type="match status" value="1"/>
</dbReference>
<dbReference type="Gene3D" id="3.30.40.10">
    <property type="entry name" value="Zinc/RING finger domain, C3HC4 (zinc finger)"/>
    <property type="match status" value="1"/>
</dbReference>
<keyword evidence="7" id="KW-1185">Reference proteome</keyword>
<gene>
    <name evidence="6" type="ORF">Ae201684_001110</name>
</gene>
<dbReference type="InterPro" id="IPR017455">
    <property type="entry name" value="Znf_FYVE-rel"/>
</dbReference>
<evidence type="ECO:0000256" key="2">
    <source>
        <dbReference type="ARBA" id="ARBA00022771"/>
    </source>
</evidence>